<proteinExistence type="predicted"/>
<gene>
    <name evidence="1" type="ORF">ACFFSA_21695</name>
</gene>
<sequence>MSIMELLAVVFPHLAAVRIERVHRRGTTVRVKATTTEPKGEW</sequence>
<dbReference type="EMBL" id="JBHMBW010000019">
    <property type="protein sequence ID" value="MFB9625704.1"/>
    <property type="molecule type" value="Genomic_DNA"/>
</dbReference>
<accession>A0ABV5S3W5</accession>
<dbReference type="Proteomes" id="UP001589532">
    <property type="component" value="Unassembled WGS sequence"/>
</dbReference>
<evidence type="ECO:0000313" key="2">
    <source>
        <dbReference type="Proteomes" id="UP001589532"/>
    </source>
</evidence>
<dbReference type="RefSeq" id="WP_344984237.1">
    <property type="nucleotide sequence ID" value="NZ_BAAAXV010000001.1"/>
</dbReference>
<comment type="caution">
    <text evidence="1">The sequence shown here is derived from an EMBL/GenBank/DDBJ whole genome shotgun (WGS) entry which is preliminary data.</text>
</comment>
<name>A0ABV5S3W5_9ACTN</name>
<keyword evidence="2" id="KW-1185">Reference proteome</keyword>
<organism evidence="1 2">
    <name type="scientific">Nonomuraea helvata</name>
    <dbReference type="NCBI Taxonomy" id="37484"/>
    <lineage>
        <taxon>Bacteria</taxon>
        <taxon>Bacillati</taxon>
        <taxon>Actinomycetota</taxon>
        <taxon>Actinomycetes</taxon>
        <taxon>Streptosporangiales</taxon>
        <taxon>Streptosporangiaceae</taxon>
        <taxon>Nonomuraea</taxon>
    </lineage>
</organism>
<evidence type="ECO:0000313" key="1">
    <source>
        <dbReference type="EMBL" id="MFB9625704.1"/>
    </source>
</evidence>
<reference evidence="1 2" key="1">
    <citation type="submission" date="2024-09" db="EMBL/GenBank/DDBJ databases">
        <authorList>
            <person name="Sun Q."/>
            <person name="Mori K."/>
        </authorList>
    </citation>
    <scope>NUCLEOTIDE SEQUENCE [LARGE SCALE GENOMIC DNA]</scope>
    <source>
        <strain evidence="1 2">JCM 3143</strain>
    </source>
</reference>
<protein>
    <submittedName>
        <fullName evidence="1">Uncharacterized protein</fullName>
    </submittedName>
</protein>